<dbReference type="Pfam" id="PF13692">
    <property type="entry name" value="Glyco_trans_1_4"/>
    <property type="match status" value="1"/>
</dbReference>
<name>A0A5C6BAC2_9BACT</name>
<dbReference type="EMBL" id="SJPN01000001">
    <property type="protein sequence ID" value="TWU08229.1"/>
    <property type="molecule type" value="Genomic_DNA"/>
</dbReference>
<accession>A0A5C6BAC2</accession>
<dbReference type="PANTHER" id="PTHR12526">
    <property type="entry name" value="GLYCOSYLTRANSFERASE"/>
    <property type="match status" value="1"/>
</dbReference>
<protein>
    <submittedName>
        <fullName evidence="1">Capsular glucan synthase</fullName>
        <ecNumber evidence="1">2.4.1.21</ecNumber>
    </submittedName>
</protein>
<keyword evidence="2" id="KW-1185">Reference proteome</keyword>
<dbReference type="PANTHER" id="PTHR12526:SF635">
    <property type="entry name" value="GLYCOSYL TRANSFERASE GROUP 1"/>
    <property type="match status" value="1"/>
</dbReference>
<dbReference type="Proteomes" id="UP000320176">
    <property type="component" value="Unassembled WGS sequence"/>
</dbReference>
<dbReference type="Gene3D" id="3.40.50.2000">
    <property type="entry name" value="Glycogen Phosphorylase B"/>
    <property type="match status" value="2"/>
</dbReference>
<reference evidence="1 2" key="1">
    <citation type="submission" date="2019-02" db="EMBL/GenBank/DDBJ databases">
        <title>Deep-cultivation of Planctomycetes and their phenomic and genomic characterization uncovers novel biology.</title>
        <authorList>
            <person name="Wiegand S."/>
            <person name="Jogler M."/>
            <person name="Boedeker C."/>
            <person name="Pinto D."/>
            <person name="Vollmers J."/>
            <person name="Rivas-Marin E."/>
            <person name="Kohn T."/>
            <person name="Peeters S.H."/>
            <person name="Heuer A."/>
            <person name="Rast P."/>
            <person name="Oberbeckmann S."/>
            <person name="Bunk B."/>
            <person name="Jeske O."/>
            <person name="Meyerdierks A."/>
            <person name="Storesund J.E."/>
            <person name="Kallscheuer N."/>
            <person name="Luecker S."/>
            <person name="Lage O.M."/>
            <person name="Pohl T."/>
            <person name="Merkel B.J."/>
            <person name="Hornburger P."/>
            <person name="Mueller R.-W."/>
            <person name="Bruemmer F."/>
            <person name="Labrenz M."/>
            <person name="Spormann A.M."/>
            <person name="Op Den Camp H."/>
            <person name="Overmann J."/>
            <person name="Amann R."/>
            <person name="Jetten M.S.M."/>
            <person name="Mascher T."/>
            <person name="Medema M.H."/>
            <person name="Devos D.P."/>
            <person name="Kaster A.-K."/>
            <person name="Ovreas L."/>
            <person name="Rohde M."/>
            <person name="Galperin M.Y."/>
            <person name="Jogler C."/>
        </authorList>
    </citation>
    <scope>NUCLEOTIDE SEQUENCE [LARGE SCALE GENOMIC DNA]</scope>
    <source>
        <strain evidence="1 2">Pla52n</strain>
    </source>
</reference>
<evidence type="ECO:0000313" key="1">
    <source>
        <dbReference type="EMBL" id="TWU08229.1"/>
    </source>
</evidence>
<organism evidence="1 2">
    <name type="scientific">Stieleria varia</name>
    <dbReference type="NCBI Taxonomy" id="2528005"/>
    <lineage>
        <taxon>Bacteria</taxon>
        <taxon>Pseudomonadati</taxon>
        <taxon>Planctomycetota</taxon>
        <taxon>Planctomycetia</taxon>
        <taxon>Pirellulales</taxon>
        <taxon>Pirellulaceae</taxon>
        <taxon>Stieleria</taxon>
    </lineage>
</organism>
<dbReference type="EC" id="2.4.1.21" evidence="1"/>
<dbReference type="OrthoDB" id="9795068at2"/>
<keyword evidence="1" id="KW-0328">Glycosyltransferase</keyword>
<dbReference type="AlphaFoldDB" id="A0A5C6BAC2"/>
<sequence length="481" mass="52280">MCPLSGRWAKVTVATKASLEPPNVKIHLMTGLLQGGAASGARQLTHALRQQNVDAQLYFPAKLGDEADSSDPKALVADPNAMVATRWSMPLPTRWAAAIRFRLHRQSFKRAMRRRPAGFEIFSSPQGAPRTPWPPANAKLTGEDIIHLHWVTKLIDYESFFASIPPAMPIVWTLHDMNPLTGGCHFSAGCRRFTEGCGQCPQLAESDRGPQDWSRQYFEIKLGLLKRLNLHVVAPSRWLIGQAAESPIFRQAKSFHRIPYGLSDEVHAAATDRAAAREQLGIDPDAFVFCFGAADLDNQRKGARFLIAALQKLSQQGWPQSAGRKVQGLVFGGGQFPDSNIPIRSLGYLQGTAARMQVYNASDVFIVPSTEDNLPLTAMEAMAGGTAMLGFDVSGIPDLVIDGQTGRLAKLADADDLAEKLAAMASDREATGSQGENAKRIAADQYTAQREADAYRSLYAALLADDDSVCDLPTAIDAARL</sequence>
<dbReference type="GO" id="GO:0009011">
    <property type="term" value="F:alpha-1,4-glucan glucosyltransferase (ADP-glucose donor) activity"/>
    <property type="evidence" value="ECO:0007669"/>
    <property type="project" value="UniProtKB-EC"/>
</dbReference>
<gene>
    <name evidence="1" type="primary">glgA_2</name>
    <name evidence="1" type="ORF">Pla52n_08110</name>
</gene>
<dbReference type="SUPFAM" id="SSF53756">
    <property type="entry name" value="UDP-Glycosyltransferase/glycogen phosphorylase"/>
    <property type="match status" value="1"/>
</dbReference>
<evidence type="ECO:0000313" key="2">
    <source>
        <dbReference type="Proteomes" id="UP000320176"/>
    </source>
</evidence>
<comment type="caution">
    <text evidence="1">The sequence shown here is derived from an EMBL/GenBank/DDBJ whole genome shotgun (WGS) entry which is preliminary data.</text>
</comment>
<keyword evidence="1" id="KW-0808">Transferase</keyword>
<proteinExistence type="predicted"/>